<dbReference type="InterPro" id="IPR036397">
    <property type="entry name" value="RNaseH_sf"/>
</dbReference>
<gene>
    <name evidence="1" type="ORF">BpHYR1_024930</name>
</gene>
<evidence type="ECO:0000313" key="1">
    <source>
        <dbReference type="EMBL" id="RNA35216.1"/>
    </source>
</evidence>
<evidence type="ECO:0000313" key="2">
    <source>
        <dbReference type="Proteomes" id="UP000276133"/>
    </source>
</evidence>
<proteinExistence type="predicted"/>
<accession>A0A3M7SHH4</accession>
<sequence length="86" mass="10305">MRKRFPNFEFQTATKKLTLTLFRFLAENPSQFLLFEHNIFTYTSLLCTTFLNFNNIVWVIKVKAPAYSTDLNPIEMVWHESIRLTR</sequence>
<organism evidence="1 2">
    <name type="scientific">Brachionus plicatilis</name>
    <name type="common">Marine rotifer</name>
    <name type="synonym">Brachionus muelleri</name>
    <dbReference type="NCBI Taxonomy" id="10195"/>
    <lineage>
        <taxon>Eukaryota</taxon>
        <taxon>Metazoa</taxon>
        <taxon>Spiralia</taxon>
        <taxon>Gnathifera</taxon>
        <taxon>Rotifera</taxon>
        <taxon>Eurotatoria</taxon>
        <taxon>Monogononta</taxon>
        <taxon>Pseudotrocha</taxon>
        <taxon>Ploima</taxon>
        <taxon>Brachionidae</taxon>
        <taxon>Brachionus</taxon>
    </lineage>
</organism>
<dbReference type="GO" id="GO:0003676">
    <property type="term" value="F:nucleic acid binding"/>
    <property type="evidence" value="ECO:0007669"/>
    <property type="project" value="InterPro"/>
</dbReference>
<dbReference type="Proteomes" id="UP000276133">
    <property type="component" value="Unassembled WGS sequence"/>
</dbReference>
<dbReference type="Gene3D" id="3.30.420.10">
    <property type="entry name" value="Ribonuclease H-like superfamily/Ribonuclease H"/>
    <property type="match status" value="1"/>
</dbReference>
<comment type="caution">
    <text evidence="1">The sequence shown here is derived from an EMBL/GenBank/DDBJ whole genome shotgun (WGS) entry which is preliminary data.</text>
</comment>
<name>A0A3M7SHH4_BRAPC</name>
<reference evidence="1 2" key="1">
    <citation type="journal article" date="2018" name="Sci. Rep.">
        <title>Genomic signatures of local adaptation to the degree of environmental predictability in rotifers.</title>
        <authorList>
            <person name="Franch-Gras L."/>
            <person name="Hahn C."/>
            <person name="Garcia-Roger E.M."/>
            <person name="Carmona M.J."/>
            <person name="Serra M."/>
            <person name="Gomez A."/>
        </authorList>
    </citation>
    <scope>NUCLEOTIDE SEQUENCE [LARGE SCALE GENOMIC DNA]</scope>
    <source>
        <strain evidence="1">HYR1</strain>
    </source>
</reference>
<dbReference type="EMBL" id="REGN01001361">
    <property type="protein sequence ID" value="RNA35216.1"/>
    <property type="molecule type" value="Genomic_DNA"/>
</dbReference>
<dbReference type="AlphaFoldDB" id="A0A3M7SHH4"/>
<evidence type="ECO:0008006" key="3">
    <source>
        <dbReference type="Google" id="ProtNLM"/>
    </source>
</evidence>
<keyword evidence="2" id="KW-1185">Reference proteome</keyword>
<protein>
    <recommendedName>
        <fullName evidence="3">Tc1-like transposase DDE domain-containing protein</fullName>
    </recommendedName>
</protein>